<accession>A0A8H8A012</accession>
<sequence>MELRHLYVRECHSRGMIIISFVTSTENLADRFTRGIRPLDFARSQATNGVAERLACHGSPPETFMFMFSNTSCEPRLFVGLLRGAPGAQIRGPAHLAGYAKRKSNTPKEPLFVPSREILTECFAGPKTTRFRLA</sequence>
<dbReference type="Proteomes" id="UP000673691">
    <property type="component" value="Unassembled WGS sequence"/>
</dbReference>
<organism evidence="1 2">
    <name type="scientific">Olpidium bornovanus</name>
    <dbReference type="NCBI Taxonomy" id="278681"/>
    <lineage>
        <taxon>Eukaryota</taxon>
        <taxon>Fungi</taxon>
        <taxon>Fungi incertae sedis</taxon>
        <taxon>Olpidiomycota</taxon>
        <taxon>Olpidiomycotina</taxon>
        <taxon>Olpidiomycetes</taxon>
        <taxon>Olpidiales</taxon>
        <taxon>Olpidiaceae</taxon>
        <taxon>Olpidium</taxon>
    </lineage>
</organism>
<comment type="caution">
    <text evidence="1">The sequence shown here is derived from an EMBL/GenBank/DDBJ whole genome shotgun (WGS) entry which is preliminary data.</text>
</comment>
<dbReference type="OrthoDB" id="3344688at2759"/>
<gene>
    <name evidence="1" type="ORF">BJ554DRAFT_5304</name>
</gene>
<proteinExistence type="predicted"/>
<evidence type="ECO:0000313" key="1">
    <source>
        <dbReference type="EMBL" id="KAG5462377.1"/>
    </source>
</evidence>
<reference evidence="1 2" key="1">
    <citation type="journal article" name="Sci. Rep.">
        <title>Genome-scale phylogenetic analyses confirm Olpidium as the closest living zoosporic fungus to the non-flagellated, terrestrial fungi.</title>
        <authorList>
            <person name="Chang Y."/>
            <person name="Rochon D."/>
            <person name="Sekimoto S."/>
            <person name="Wang Y."/>
            <person name="Chovatia M."/>
            <person name="Sandor L."/>
            <person name="Salamov A."/>
            <person name="Grigoriev I.V."/>
            <person name="Stajich J.E."/>
            <person name="Spatafora J.W."/>
        </authorList>
    </citation>
    <scope>NUCLEOTIDE SEQUENCE [LARGE SCALE GENOMIC DNA]</scope>
    <source>
        <strain evidence="1">S191</strain>
    </source>
</reference>
<dbReference type="EMBL" id="JAEFCI010002210">
    <property type="protein sequence ID" value="KAG5462377.1"/>
    <property type="molecule type" value="Genomic_DNA"/>
</dbReference>
<name>A0A8H8A012_9FUNG</name>
<protein>
    <submittedName>
        <fullName evidence="1">Uncharacterized protein</fullName>
    </submittedName>
</protein>
<keyword evidence="2" id="KW-1185">Reference proteome</keyword>
<evidence type="ECO:0000313" key="2">
    <source>
        <dbReference type="Proteomes" id="UP000673691"/>
    </source>
</evidence>
<dbReference type="AlphaFoldDB" id="A0A8H8A012"/>